<reference evidence="12 13" key="1">
    <citation type="submission" date="2024-03" db="EMBL/GenBank/DDBJ databases">
        <title>Complete genome sequence of the green alga Chloropicon roscoffensis RCC1871.</title>
        <authorList>
            <person name="Lemieux C."/>
            <person name="Pombert J.-F."/>
            <person name="Otis C."/>
            <person name="Turmel M."/>
        </authorList>
    </citation>
    <scope>NUCLEOTIDE SEQUENCE [LARGE SCALE GENOMIC DNA]</scope>
    <source>
        <strain evidence="12 13">RCC1871</strain>
    </source>
</reference>
<dbReference type="PANTHER" id="PTHR32195">
    <property type="entry name" value="OS07G0662800 PROTEIN"/>
    <property type="match status" value="1"/>
</dbReference>
<dbReference type="InterPro" id="IPR036206">
    <property type="entry name" value="ThiamineP_synth_sf"/>
</dbReference>
<feature type="domain" description="Thiamine phosphate synthase/TenI" evidence="11">
    <location>
        <begin position="94"/>
        <end position="160"/>
    </location>
</feature>
<accession>A0AAX4P752</accession>
<keyword evidence="13" id="KW-1185">Reference proteome</keyword>
<dbReference type="AlphaFoldDB" id="A0AAX4P752"/>
<dbReference type="PRINTS" id="PR00166">
    <property type="entry name" value="AROAAPRMEASE"/>
</dbReference>
<dbReference type="InterPro" id="IPR013059">
    <property type="entry name" value="Trp_tyr_transpt"/>
</dbReference>
<dbReference type="GO" id="GO:0009228">
    <property type="term" value="P:thiamine biosynthetic process"/>
    <property type="evidence" value="ECO:0007669"/>
    <property type="project" value="UniProtKB-KW"/>
</dbReference>
<feature type="transmembrane region" description="Helical" evidence="10">
    <location>
        <begin position="672"/>
        <end position="693"/>
    </location>
</feature>
<evidence type="ECO:0000256" key="2">
    <source>
        <dbReference type="ARBA" id="ARBA00022448"/>
    </source>
</evidence>
<evidence type="ECO:0000256" key="5">
    <source>
        <dbReference type="ARBA" id="ARBA00022692"/>
    </source>
</evidence>
<dbReference type="InterPro" id="IPR022998">
    <property type="entry name" value="ThiamineP_synth_TenI"/>
</dbReference>
<feature type="transmembrane region" description="Helical" evidence="10">
    <location>
        <begin position="547"/>
        <end position="569"/>
    </location>
</feature>
<keyword evidence="2" id="KW-0813">Transport</keyword>
<dbReference type="Proteomes" id="UP001472866">
    <property type="component" value="Chromosome 04"/>
</dbReference>
<sequence length="766" mass="81524">MRHHQLGHKDLRSSAFVLRAATSSGEDREREKEKEVDQAQATPSQVLPQVYDDLDGEDGEEDLNEELFSGTRGCPLLPRPLFLLEIGALEAIKQRDLDRVVEQSVSKGLANAVLLRDGDVSSAAMMRAASALHPLCSRVGVKFFVEDRLDLVAAEVADGILFNGIDTEFAMPMLRSIEAERRREFLEDNDASVSLDEDAYDVLNSRDERMEDPQRGGEDEDEGESGGEGKDEGEPAGGEEPRRTLTGCLVGSVEGAKRATEMEHDFVLIDGTEGIEGEGGDGNGSAATAAFGGQSPVLFLQDVRKRLSSHMVLTSNFCRAVGGPKASFNIGADGIQIPTREARRLLDCIVGIEQKNLPKSGRLLGAILLIAGSTVGAGIIAMPVKTAQAGFIPTIFTLSGAWLFMILTSLLLVEASLWYGPDVNLLSMAQNTLGITGRTVCMCLYLFIYAATLTAYLSEGSSMCLPLVSGISAKMGFGAVPKWLGTSAFAAVSGIALYSGPKRIDLLNRACVVAALYSFLQLIARCSGSLQPALLARAKWECASKCLPIMVVAFTFHNIIPSLVGYLGSPRTVVKAIFLGSFIPFALYIIWQAIILGTLPEAAVGSLKSGADVVTAVGGVASSKVAVHVSIFSFFAIVTSLLGIGMGCVDFVKDALPNSLSSRKTAGGLSSLMLTLLPPLAISLVAPGAFYAALEFSGTFRLILFGIIPALMVYRGRKKGELPWVPGGVLPLLFVIAAASTVIGMEMWTKVDVGQVAKKFAVLMRA</sequence>
<gene>
    <name evidence="12" type="ORF">HKI87_04g33950</name>
</gene>
<protein>
    <submittedName>
        <fullName evidence="12">Tyrosine/tryptophan transport protein</fullName>
    </submittedName>
</protein>
<evidence type="ECO:0000256" key="10">
    <source>
        <dbReference type="SAM" id="Phobius"/>
    </source>
</evidence>
<feature type="region of interest" description="Disordered" evidence="9">
    <location>
        <begin position="17"/>
        <end position="47"/>
    </location>
</feature>
<feature type="transmembrane region" description="Helical" evidence="10">
    <location>
        <begin position="631"/>
        <end position="652"/>
    </location>
</feature>
<feature type="compositionally biased region" description="Basic and acidic residues" evidence="9">
    <location>
        <begin position="204"/>
        <end position="217"/>
    </location>
</feature>
<keyword evidence="5 10" id="KW-0812">Transmembrane</keyword>
<dbReference type="PANTHER" id="PTHR32195:SF26">
    <property type="entry name" value="TRYPTOPHAN OR TYROSINE TRANSPORTER PROTEIN"/>
    <property type="match status" value="1"/>
</dbReference>
<dbReference type="GO" id="GO:0015173">
    <property type="term" value="F:aromatic amino acid transmembrane transporter activity"/>
    <property type="evidence" value="ECO:0007669"/>
    <property type="project" value="InterPro"/>
</dbReference>
<organism evidence="12 13">
    <name type="scientific">Chloropicon roscoffensis</name>
    <dbReference type="NCBI Taxonomy" id="1461544"/>
    <lineage>
        <taxon>Eukaryota</taxon>
        <taxon>Viridiplantae</taxon>
        <taxon>Chlorophyta</taxon>
        <taxon>Chloropicophyceae</taxon>
        <taxon>Chloropicales</taxon>
        <taxon>Chloropicaceae</taxon>
        <taxon>Chloropicon</taxon>
    </lineage>
</organism>
<proteinExistence type="predicted"/>
<feature type="transmembrane region" description="Helical" evidence="10">
    <location>
        <begin position="699"/>
        <end position="716"/>
    </location>
</feature>
<evidence type="ECO:0000313" key="13">
    <source>
        <dbReference type="Proteomes" id="UP001472866"/>
    </source>
</evidence>
<dbReference type="EMBL" id="CP151504">
    <property type="protein sequence ID" value="WZN61860.1"/>
    <property type="molecule type" value="Genomic_DNA"/>
</dbReference>
<dbReference type="InterPro" id="IPR013785">
    <property type="entry name" value="Aldolase_TIM"/>
</dbReference>
<dbReference type="InterPro" id="IPR018227">
    <property type="entry name" value="Amino_acid_transport_2"/>
</dbReference>
<feature type="transmembrane region" description="Helical" evidence="10">
    <location>
        <begin position="477"/>
        <end position="499"/>
    </location>
</feature>
<dbReference type="GO" id="GO:0005886">
    <property type="term" value="C:plasma membrane"/>
    <property type="evidence" value="ECO:0007669"/>
    <property type="project" value="UniProtKB-SubCell"/>
</dbReference>
<feature type="compositionally biased region" description="Basic and acidic residues" evidence="9">
    <location>
        <begin position="227"/>
        <end position="243"/>
    </location>
</feature>
<evidence type="ECO:0000259" key="11">
    <source>
        <dbReference type="Pfam" id="PF02581"/>
    </source>
</evidence>
<dbReference type="Pfam" id="PF02581">
    <property type="entry name" value="TMP-TENI"/>
    <property type="match status" value="1"/>
</dbReference>
<evidence type="ECO:0000313" key="12">
    <source>
        <dbReference type="EMBL" id="WZN61860.1"/>
    </source>
</evidence>
<keyword evidence="3" id="KW-1003">Cell membrane</keyword>
<comment type="subcellular location">
    <subcellularLocation>
        <location evidence="1">Cell inner membrane</location>
        <topology evidence="1">Multi-pass membrane protein</topology>
    </subcellularLocation>
</comment>
<dbReference type="Gene3D" id="3.20.20.70">
    <property type="entry name" value="Aldolase class I"/>
    <property type="match status" value="1"/>
</dbReference>
<feature type="region of interest" description="Disordered" evidence="9">
    <location>
        <begin position="196"/>
        <end position="246"/>
    </location>
</feature>
<feature type="transmembrane region" description="Helical" evidence="10">
    <location>
        <begin position="433"/>
        <end position="457"/>
    </location>
</feature>
<dbReference type="Pfam" id="PF03222">
    <property type="entry name" value="Trp_Tyr_perm"/>
    <property type="match status" value="1"/>
</dbReference>
<dbReference type="GO" id="GO:0003333">
    <property type="term" value="P:amino acid transmembrane transport"/>
    <property type="evidence" value="ECO:0007669"/>
    <property type="project" value="InterPro"/>
</dbReference>
<feature type="transmembrane region" description="Helical" evidence="10">
    <location>
        <begin position="390"/>
        <end position="413"/>
    </location>
</feature>
<feature type="compositionally biased region" description="Basic and acidic residues" evidence="9">
    <location>
        <begin position="25"/>
        <end position="37"/>
    </location>
</feature>
<keyword evidence="8 10" id="KW-0472">Membrane</keyword>
<keyword evidence="6" id="KW-0029">Amino-acid transport</keyword>
<keyword evidence="7 10" id="KW-1133">Transmembrane helix</keyword>
<evidence type="ECO:0000256" key="6">
    <source>
        <dbReference type="ARBA" id="ARBA00022970"/>
    </source>
</evidence>
<evidence type="ECO:0000256" key="8">
    <source>
        <dbReference type="ARBA" id="ARBA00023136"/>
    </source>
</evidence>
<feature type="transmembrane region" description="Helical" evidence="10">
    <location>
        <begin position="363"/>
        <end position="384"/>
    </location>
</feature>
<feature type="transmembrane region" description="Helical" evidence="10">
    <location>
        <begin position="576"/>
        <end position="599"/>
    </location>
</feature>
<keyword evidence="4" id="KW-0997">Cell inner membrane</keyword>
<evidence type="ECO:0000256" key="3">
    <source>
        <dbReference type="ARBA" id="ARBA00022475"/>
    </source>
</evidence>
<evidence type="ECO:0000256" key="1">
    <source>
        <dbReference type="ARBA" id="ARBA00004429"/>
    </source>
</evidence>
<dbReference type="Gene3D" id="1.20.1740.10">
    <property type="entry name" value="Amino acid/polyamine transporter I"/>
    <property type="match status" value="1"/>
</dbReference>
<name>A0AAX4P752_9CHLO</name>
<feature type="transmembrane region" description="Helical" evidence="10">
    <location>
        <begin position="728"/>
        <end position="748"/>
    </location>
</feature>
<dbReference type="SUPFAM" id="SSF51391">
    <property type="entry name" value="Thiamin phosphate synthase"/>
    <property type="match status" value="1"/>
</dbReference>
<feature type="transmembrane region" description="Helical" evidence="10">
    <location>
        <begin position="506"/>
        <end position="524"/>
    </location>
</feature>
<evidence type="ECO:0000256" key="9">
    <source>
        <dbReference type="SAM" id="MobiDB-lite"/>
    </source>
</evidence>
<evidence type="ECO:0000256" key="7">
    <source>
        <dbReference type="ARBA" id="ARBA00022989"/>
    </source>
</evidence>
<evidence type="ECO:0000256" key="4">
    <source>
        <dbReference type="ARBA" id="ARBA00022519"/>
    </source>
</evidence>